<feature type="domain" description="DUF7081" evidence="8">
    <location>
        <begin position="32"/>
        <end position="124"/>
    </location>
</feature>
<gene>
    <name evidence="10" type="primary">LOC107030339</name>
</gene>
<feature type="region of interest" description="Disordered" evidence="6">
    <location>
        <begin position="342"/>
        <end position="362"/>
    </location>
</feature>
<keyword evidence="4" id="KW-0862">Zinc</keyword>
<evidence type="ECO:0000256" key="4">
    <source>
        <dbReference type="ARBA" id="ARBA00022833"/>
    </source>
</evidence>
<keyword evidence="9" id="KW-1185">Reference proteome</keyword>
<dbReference type="RefSeq" id="XP_015087136.1">
    <property type="nucleotide sequence ID" value="XM_015231650.1"/>
</dbReference>
<sequence length="407" mass="45582">MSAKEEVGESLALVVDNESSSTINETGLQLYPVSEYEYGEGLPYAPMNWPNVGDKWGWRTGRRATNSGTFKDRYLYLPERYQAPKDGKKNAFRSKTSVKKYLQSEYPGMDIDQFFASFSWMIPSKQSSSSKDLHDIDFDSDMKERTTSAGTKMQPLLSDSSFKAITCKAGNRICSSLAAENPFTETRFCDLCCSESGFCGDCCCILCSKLISLDYDGYSYIRCEATVVSGHICGHVSHLECALRAYMAGRVRGSINLDVEYLCRYCDSRMDLVPHASKLLNICTSIASYADIENILNVGIRILRGSKKSIAKELLHRIESINGKLMKGVNIQDAFKQESGVNSTDFSANSGTSQDQNLSQKQKTLNDFNIPENIDRKIATGTFMHYENILKQKEPKFVNYLAIYLVV</sequence>
<protein>
    <submittedName>
        <fullName evidence="10">OBERON-like protein</fullName>
    </submittedName>
</protein>
<comment type="subcellular location">
    <subcellularLocation>
        <location evidence="1">Nucleus</location>
    </subcellularLocation>
</comment>
<dbReference type="Pfam" id="PF07227">
    <property type="entry name" value="PHD_Oberon"/>
    <property type="match status" value="1"/>
</dbReference>
<evidence type="ECO:0000313" key="9">
    <source>
        <dbReference type="Proteomes" id="UP000694930"/>
    </source>
</evidence>
<feature type="domain" description="Oberon-like PHD finger" evidence="7">
    <location>
        <begin position="170"/>
        <end position="300"/>
    </location>
</feature>
<evidence type="ECO:0000256" key="6">
    <source>
        <dbReference type="SAM" id="MobiDB-lite"/>
    </source>
</evidence>
<proteinExistence type="predicted"/>
<dbReference type="GeneID" id="107030339"/>
<dbReference type="InterPro" id="IPR055508">
    <property type="entry name" value="DUF7081"/>
</dbReference>
<evidence type="ECO:0000256" key="5">
    <source>
        <dbReference type="ARBA" id="ARBA00023242"/>
    </source>
</evidence>
<dbReference type="PANTHER" id="PTHR33345:SF2">
    <property type="entry name" value="OBERON-LIKE PHD FINGER DOMAIN-CONTAINING PROTEIN"/>
    <property type="match status" value="1"/>
</dbReference>
<accession>A0ABM1HL76</accession>
<name>A0ABM1HL76_SOLPN</name>
<evidence type="ECO:0000256" key="2">
    <source>
        <dbReference type="ARBA" id="ARBA00022723"/>
    </source>
</evidence>
<evidence type="ECO:0000256" key="1">
    <source>
        <dbReference type="ARBA" id="ARBA00004123"/>
    </source>
</evidence>
<evidence type="ECO:0000259" key="8">
    <source>
        <dbReference type="Pfam" id="PF23299"/>
    </source>
</evidence>
<keyword evidence="5" id="KW-0539">Nucleus</keyword>
<evidence type="ECO:0000259" key="7">
    <source>
        <dbReference type="Pfam" id="PF07227"/>
    </source>
</evidence>
<dbReference type="InterPro" id="IPR032881">
    <property type="entry name" value="Oberon-like_PHD"/>
</dbReference>
<keyword evidence="2" id="KW-0479">Metal-binding</keyword>
<reference evidence="9" key="1">
    <citation type="journal article" date="2014" name="Nat. Genet.">
        <title>The genome of the stress-tolerant wild tomato species Solanum pennellii.</title>
        <authorList>
            <person name="Bolger A."/>
            <person name="Scossa F."/>
            <person name="Bolger M.E."/>
            <person name="Lanz C."/>
            <person name="Maumus F."/>
            <person name="Tohge T."/>
            <person name="Quesneville H."/>
            <person name="Alseekh S."/>
            <person name="Sorensen I."/>
            <person name="Lichtenstein G."/>
            <person name="Fich E.A."/>
            <person name="Conte M."/>
            <person name="Keller H."/>
            <person name="Schneeberger K."/>
            <person name="Schwacke R."/>
            <person name="Ofner I."/>
            <person name="Vrebalov J."/>
            <person name="Xu Y."/>
            <person name="Osorio S."/>
            <person name="Aflitos S.A."/>
            <person name="Schijlen E."/>
            <person name="Jimenez-Gomez J.M."/>
            <person name="Ryngajllo M."/>
            <person name="Kimura S."/>
            <person name="Kumar R."/>
            <person name="Koenig D."/>
            <person name="Headland L.R."/>
            <person name="Maloof J.N."/>
            <person name="Sinha N."/>
            <person name="van Ham R.C."/>
            <person name="Lankhorst R.K."/>
            <person name="Mao L."/>
            <person name="Vogel A."/>
            <person name="Arsova B."/>
            <person name="Panstruga R."/>
            <person name="Fei Z."/>
            <person name="Rose J.K."/>
            <person name="Zamir D."/>
            <person name="Carrari F."/>
            <person name="Giovannoni J.J."/>
            <person name="Weigel D."/>
            <person name="Usadel B."/>
            <person name="Fernie A.R."/>
        </authorList>
    </citation>
    <scope>NUCLEOTIDE SEQUENCE [LARGE SCALE GENOMIC DNA]</scope>
    <source>
        <strain evidence="9">cv. LA0716</strain>
    </source>
</reference>
<dbReference type="Pfam" id="PF23299">
    <property type="entry name" value="DUF7081"/>
    <property type="match status" value="1"/>
</dbReference>
<reference evidence="10" key="2">
    <citation type="submission" date="2025-08" db="UniProtKB">
        <authorList>
            <consortium name="RefSeq"/>
        </authorList>
    </citation>
    <scope>IDENTIFICATION</scope>
</reference>
<dbReference type="Proteomes" id="UP000694930">
    <property type="component" value="Chromosome 9"/>
</dbReference>
<keyword evidence="3" id="KW-0863">Zinc-finger</keyword>
<dbReference type="PANTHER" id="PTHR33345">
    <property type="entry name" value="ADAPTER PROTEIN, PUTATIVE-RELATED"/>
    <property type="match status" value="1"/>
</dbReference>
<evidence type="ECO:0000256" key="3">
    <source>
        <dbReference type="ARBA" id="ARBA00022771"/>
    </source>
</evidence>
<organism evidence="9 10">
    <name type="scientific">Solanum pennellii</name>
    <name type="common">Tomato</name>
    <name type="synonym">Lycopersicon pennellii</name>
    <dbReference type="NCBI Taxonomy" id="28526"/>
    <lineage>
        <taxon>Eukaryota</taxon>
        <taxon>Viridiplantae</taxon>
        <taxon>Streptophyta</taxon>
        <taxon>Embryophyta</taxon>
        <taxon>Tracheophyta</taxon>
        <taxon>Spermatophyta</taxon>
        <taxon>Magnoliopsida</taxon>
        <taxon>eudicotyledons</taxon>
        <taxon>Gunneridae</taxon>
        <taxon>Pentapetalae</taxon>
        <taxon>asterids</taxon>
        <taxon>lamiids</taxon>
        <taxon>Solanales</taxon>
        <taxon>Solanaceae</taxon>
        <taxon>Solanoideae</taxon>
        <taxon>Solaneae</taxon>
        <taxon>Solanum</taxon>
        <taxon>Solanum subgen. Lycopersicon</taxon>
    </lineage>
</organism>
<evidence type="ECO:0000313" key="10">
    <source>
        <dbReference type="RefSeq" id="XP_015087136.1"/>
    </source>
</evidence>